<keyword evidence="10 11" id="KW-0413">Isomerase</keyword>
<dbReference type="Gene3D" id="1.10.10.1020">
    <property type="entry name" value="RecBCD complex, subunit RecD, N-terminal domain"/>
    <property type="match status" value="1"/>
</dbReference>
<dbReference type="NCBIfam" id="TIGR01447">
    <property type="entry name" value="recD"/>
    <property type="match status" value="1"/>
</dbReference>
<keyword evidence="3 11" id="KW-0227">DNA damage</keyword>
<keyword evidence="1 11" id="KW-0540">Nuclease</keyword>
<organism evidence="14 15">
    <name type="scientific">Microlunatus elymi</name>
    <dbReference type="NCBI Taxonomy" id="2596828"/>
    <lineage>
        <taxon>Bacteria</taxon>
        <taxon>Bacillati</taxon>
        <taxon>Actinomycetota</taxon>
        <taxon>Actinomycetes</taxon>
        <taxon>Propionibacteriales</taxon>
        <taxon>Propionibacteriaceae</taxon>
        <taxon>Microlunatus</taxon>
    </lineage>
</organism>
<keyword evidence="2 11" id="KW-0547">Nucleotide-binding</keyword>
<evidence type="ECO:0000256" key="7">
    <source>
        <dbReference type="ARBA" id="ARBA00022840"/>
    </source>
</evidence>
<keyword evidence="9 11" id="KW-0234">DNA repair</keyword>
<evidence type="ECO:0000256" key="2">
    <source>
        <dbReference type="ARBA" id="ARBA00022741"/>
    </source>
</evidence>
<dbReference type="GO" id="GO:0017116">
    <property type="term" value="F:single-stranded DNA helicase activity"/>
    <property type="evidence" value="ECO:0007669"/>
    <property type="project" value="TreeGrafter"/>
</dbReference>
<reference evidence="14 15" key="1">
    <citation type="submission" date="2019-07" db="EMBL/GenBank/DDBJ databases">
        <title>Microlunatus dokdonensis sp. nov. isolated from the rhizospheric soil of the wild plant Elymus tsukushiensis.</title>
        <authorList>
            <person name="Ghim S.-Y."/>
            <person name="Hwang Y.-J."/>
            <person name="Son J.-S."/>
            <person name="Shin J.-H."/>
        </authorList>
    </citation>
    <scope>NUCLEOTIDE SEQUENCE [LARGE SCALE GENOMIC DNA]</scope>
    <source>
        <strain evidence="14 15">KUDC0627</strain>
    </source>
</reference>
<dbReference type="InterPro" id="IPR041851">
    <property type="entry name" value="RecD_N_sf"/>
</dbReference>
<dbReference type="KEGG" id="mik:FOE78_11525"/>
<evidence type="ECO:0000256" key="10">
    <source>
        <dbReference type="ARBA" id="ARBA00023235"/>
    </source>
</evidence>
<dbReference type="GO" id="GO:0003677">
    <property type="term" value="F:DNA binding"/>
    <property type="evidence" value="ECO:0007669"/>
    <property type="project" value="UniProtKB-UniRule"/>
</dbReference>
<dbReference type="HAMAP" id="MF_01487">
    <property type="entry name" value="RecD"/>
    <property type="match status" value="1"/>
</dbReference>
<dbReference type="InterPro" id="IPR050534">
    <property type="entry name" value="Coronavir_polyprotein_1ab"/>
</dbReference>
<dbReference type="GO" id="GO:0009338">
    <property type="term" value="C:exodeoxyribonuclease V complex"/>
    <property type="evidence" value="ECO:0007669"/>
    <property type="project" value="InterPro"/>
</dbReference>
<protein>
    <recommendedName>
        <fullName evidence="11">RecBCD enzyme subunit RecD</fullName>
        <ecNumber evidence="11">5.6.2.3</ecNumber>
    </recommendedName>
    <alternativeName>
        <fullName evidence="11">DNA 5'-3' helicase subunit RecD</fullName>
    </alternativeName>
    <alternativeName>
        <fullName evidence="11">Exonuclease V subunit RecD</fullName>
        <shortName evidence="11">ExoV subunit RecD</shortName>
    </alternativeName>
    <alternativeName>
        <fullName evidence="11">Helicase/nuclease RecBCD subunit RecD</fullName>
    </alternativeName>
</protein>
<keyword evidence="5 11" id="KW-0347">Helicase</keyword>
<feature type="binding site" evidence="11">
    <location>
        <begin position="220"/>
        <end position="227"/>
    </location>
    <ligand>
        <name>ATP</name>
        <dbReference type="ChEBI" id="CHEBI:30616"/>
    </ligand>
</feature>
<dbReference type="PANTHER" id="PTHR43788:SF6">
    <property type="entry name" value="DNA HELICASE B"/>
    <property type="match status" value="1"/>
</dbReference>
<keyword evidence="6 11" id="KW-0269">Exonuclease</keyword>
<proteinExistence type="inferred from homology"/>
<evidence type="ECO:0000313" key="15">
    <source>
        <dbReference type="Proteomes" id="UP000319263"/>
    </source>
</evidence>
<dbReference type="GO" id="GO:0008854">
    <property type="term" value="F:exodeoxyribonuclease V activity"/>
    <property type="evidence" value="ECO:0007669"/>
    <property type="project" value="InterPro"/>
</dbReference>
<dbReference type="AlphaFoldDB" id="A0A516PZP9"/>
<dbReference type="GO" id="GO:0043139">
    <property type="term" value="F:5'-3' DNA helicase activity"/>
    <property type="evidence" value="ECO:0007669"/>
    <property type="project" value="UniProtKB-UniRule"/>
</dbReference>
<feature type="domain" description="RecBCD enzyme subunit RecD N-terminal" evidence="13">
    <location>
        <begin position="44"/>
        <end position="151"/>
    </location>
</feature>
<dbReference type="EC" id="5.6.2.3" evidence="11"/>
<comment type="catalytic activity">
    <reaction evidence="11">
        <text>ATP + H2O = ADP + phosphate + H(+)</text>
        <dbReference type="Rhea" id="RHEA:13065"/>
        <dbReference type="ChEBI" id="CHEBI:15377"/>
        <dbReference type="ChEBI" id="CHEBI:15378"/>
        <dbReference type="ChEBI" id="CHEBI:30616"/>
        <dbReference type="ChEBI" id="CHEBI:43474"/>
        <dbReference type="ChEBI" id="CHEBI:456216"/>
        <dbReference type="EC" id="5.6.2.3"/>
    </reaction>
</comment>
<dbReference type="InterPro" id="IPR006344">
    <property type="entry name" value="RecD"/>
</dbReference>
<dbReference type="InterPro" id="IPR049550">
    <property type="entry name" value="RecD_N"/>
</dbReference>
<dbReference type="RefSeq" id="WP_143986416.1">
    <property type="nucleotide sequence ID" value="NZ_CP041692.1"/>
</dbReference>
<keyword evidence="8 11" id="KW-0238">DNA-binding</keyword>
<keyword evidence="7 11" id="KW-0067">ATP-binding</keyword>
<evidence type="ECO:0000256" key="8">
    <source>
        <dbReference type="ARBA" id="ARBA00023125"/>
    </source>
</evidence>
<evidence type="ECO:0000259" key="13">
    <source>
        <dbReference type="Pfam" id="PF21185"/>
    </source>
</evidence>
<dbReference type="PANTHER" id="PTHR43788">
    <property type="entry name" value="DNA2/NAM7 HELICASE FAMILY MEMBER"/>
    <property type="match status" value="1"/>
</dbReference>
<dbReference type="GO" id="GO:0016887">
    <property type="term" value="F:ATP hydrolysis activity"/>
    <property type="evidence" value="ECO:0007669"/>
    <property type="project" value="RHEA"/>
</dbReference>
<comment type="similarity">
    <text evidence="11">Belongs to the RecD family.</text>
</comment>
<gene>
    <name evidence="11 14" type="primary">recD</name>
    <name evidence="14" type="ORF">FOE78_11525</name>
</gene>
<feature type="domain" description="UvrD-like helicase C-terminal" evidence="12">
    <location>
        <begin position="596"/>
        <end position="643"/>
    </location>
</feature>
<dbReference type="Proteomes" id="UP000319263">
    <property type="component" value="Chromosome"/>
</dbReference>
<dbReference type="CDD" id="cd18809">
    <property type="entry name" value="SF1_C_RecD"/>
    <property type="match status" value="1"/>
</dbReference>
<evidence type="ECO:0000256" key="5">
    <source>
        <dbReference type="ARBA" id="ARBA00022806"/>
    </source>
</evidence>
<comment type="miscellaneous">
    <text evidence="11">In the RecBCD complex, RecB has a slow 3'-5' helicase, an exonuclease activity and loads RecA onto ssDNA, RecD has a fast 5'-3' helicase activity, while RecC stimulates the ATPase and processivity of the RecB helicase and contributes to recognition of the Chi site.</text>
</comment>
<evidence type="ECO:0000256" key="9">
    <source>
        <dbReference type="ARBA" id="ARBA00023204"/>
    </source>
</evidence>
<name>A0A516PZP9_9ACTN</name>
<dbReference type="CDD" id="cd17933">
    <property type="entry name" value="DEXSc_RecD-like"/>
    <property type="match status" value="1"/>
</dbReference>
<sequence>MTSIGLDPLSATAPAAVATTAAADRDDVQLAHGVPGLLGEFNRAGVLGVADVHAARAIGRIGGETRPQVQLAIALAVRALRAGSVCIDLRTIADAVFADTTAEDASQQLDVSALAWPEPESWFADCSDSPLIAAEGEPDGRPLRMAGGLLYLERYWRQEETVRRQLQLRAAAPPPVVDLDRLRSGLQRIFDSAGLAPGEPDLQQRAAAISVLRWVSVLAGGPGTGKTTTVAKLLALLQDQQLAAADSGARYRPLRIALAAPTGKAAARLEEAVREASGRLPTSDRGRLGELTASTLHRLLGWVPESRSRFRHHARNHLPYDVVVVDEMSMVSLTLMARLLDAVRPDARLILVGDPDQLSSVEAGAVLADIVGAAGGAVPGLQESLEQVLPDQPPAGDRTVDDQQPARAVVRLQHTWRFGGAIDQLARAIRASDPDRVMEVLRSGDESLIFTEPIGDPAVAGDAAFEPGALVLLRTEVVDTARAIKVAAEAGDVSAALAGLERHRLLCAHRRGPYGVTHWTREILRWLGDSLPGYATAGEWYPGRPLLITANDYEMSLYNGDTGVVVQTANGIRAAFARGGEATMISPVRLDAVQSVHAMTVHRAQGSQFRTVSFVVPPPDSPLLTRELLYTAVTRATERVIVIGAEDAIRRATLRPANRASGLRNRL</sequence>
<keyword evidence="15" id="KW-1185">Reference proteome</keyword>
<evidence type="ECO:0000256" key="3">
    <source>
        <dbReference type="ARBA" id="ARBA00022763"/>
    </source>
</evidence>
<comment type="subunit">
    <text evidence="11">Heterotrimer of RecB, RecC and RecD. All subunits contribute to DNA-binding.</text>
</comment>
<evidence type="ECO:0000256" key="4">
    <source>
        <dbReference type="ARBA" id="ARBA00022801"/>
    </source>
</evidence>
<dbReference type="InterPro" id="IPR027417">
    <property type="entry name" value="P-loop_NTPase"/>
</dbReference>
<dbReference type="Gene3D" id="3.40.50.300">
    <property type="entry name" value="P-loop containing nucleotide triphosphate hydrolases"/>
    <property type="match status" value="3"/>
</dbReference>
<evidence type="ECO:0000313" key="14">
    <source>
        <dbReference type="EMBL" id="QDP96451.1"/>
    </source>
</evidence>
<keyword evidence="4 11" id="KW-0378">Hydrolase</keyword>
<comment type="function">
    <text evidence="11">A helicase/nuclease that prepares dsDNA breaks (DSB) for recombinational DNA repair. Binds to DSBs and unwinds DNA via a highly rapid and processive ATP-dependent bidirectional helicase activity. Unwinds dsDNA until it encounters a Chi (crossover hotspot instigator) sequence from the 3' direction. Cuts ssDNA a few nucleotides 3' to the Chi site. The properties and activities of the enzyme are changed at Chi. The Chi-altered holoenzyme produces a long 3'-ssDNA overhang and facilitates RecA-binding to the ssDNA for homologous DNA recombination and repair. Holoenzyme degrades any linearized DNA that is unable to undergo homologous recombination. In the holoenzyme this subunit has ssDNA-dependent ATPase and 5'-3' helicase activity. When added to pre-assembled RecBC greatly stimulates nuclease activity and augments holoenzyme processivity. Negatively regulates the RecA-loading ability of RecBCD.</text>
</comment>
<dbReference type="Pfam" id="PF13538">
    <property type="entry name" value="UvrD_C_2"/>
    <property type="match status" value="1"/>
</dbReference>
<dbReference type="GO" id="GO:0000724">
    <property type="term" value="P:double-strand break repair via homologous recombination"/>
    <property type="evidence" value="ECO:0007669"/>
    <property type="project" value="UniProtKB-UniRule"/>
</dbReference>
<evidence type="ECO:0000256" key="6">
    <source>
        <dbReference type="ARBA" id="ARBA00022839"/>
    </source>
</evidence>
<dbReference type="SUPFAM" id="SSF52540">
    <property type="entry name" value="P-loop containing nucleoside triphosphate hydrolases"/>
    <property type="match status" value="1"/>
</dbReference>
<dbReference type="EMBL" id="CP041692">
    <property type="protein sequence ID" value="QDP96451.1"/>
    <property type="molecule type" value="Genomic_DNA"/>
</dbReference>
<evidence type="ECO:0000256" key="11">
    <source>
        <dbReference type="HAMAP-Rule" id="MF_01487"/>
    </source>
</evidence>
<accession>A0A516PZP9</accession>
<evidence type="ECO:0000259" key="12">
    <source>
        <dbReference type="Pfam" id="PF13538"/>
    </source>
</evidence>
<dbReference type="Pfam" id="PF13245">
    <property type="entry name" value="AAA_19"/>
    <property type="match status" value="1"/>
</dbReference>
<dbReference type="Pfam" id="PF21185">
    <property type="entry name" value="RecD_N"/>
    <property type="match status" value="1"/>
</dbReference>
<dbReference type="GO" id="GO:0005524">
    <property type="term" value="F:ATP binding"/>
    <property type="evidence" value="ECO:0007669"/>
    <property type="project" value="UniProtKB-UniRule"/>
</dbReference>
<dbReference type="OrthoDB" id="9763659at2"/>
<dbReference type="InterPro" id="IPR027785">
    <property type="entry name" value="UvrD-like_helicase_C"/>
</dbReference>
<evidence type="ECO:0000256" key="1">
    <source>
        <dbReference type="ARBA" id="ARBA00022722"/>
    </source>
</evidence>